<evidence type="ECO:0000256" key="2">
    <source>
        <dbReference type="ARBA" id="ARBA00009539"/>
    </source>
</evidence>
<evidence type="ECO:0000256" key="5">
    <source>
        <dbReference type="ARBA" id="ARBA00022857"/>
    </source>
</evidence>
<comment type="pathway">
    <text evidence="1 7">Cofactor biosynthesis; tetrahydrofolate biosynthesis; 5,6,7,8-tetrahydrofolate from 7,8-dihydrofolate: step 1/1.</text>
</comment>
<keyword evidence="4 7" id="KW-0554">One-carbon metabolism</keyword>
<dbReference type="PROSITE" id="PS51330">
    <property type="entry name" value="DHFR_2"/>
    <property type="match status" value="1"/>
</dbReference>
<dbReference type="SUPFAM" id="SSF53597">
    <property type="entry name" value="Dihydrofolate reductase-like"/>
    <property type="match status" value="1"/>
</dbReference>
<dbReference type="CDD" id="cd00209">
    <property type="entry name" value="DHFR"/>
    <property type="match status" value="1"/>
</dbReference>
<dbReference type="EMBL" id="PFAJ01000030">
    <property type="protein sequence ID" value="PIR97281.1"/>
    <property type="molecule type" value="Genomic_DNA"/>
</dbReference>
<reference evidence="10" key="1">
    <citation type="submission" date="2017-09" db="EMBL/GenBank/DDBJ databases">
        <title>Depth-based differentiation of microbial function through sediment-hosted aquifers and enrichment of novel symbionts in the deep terrestrial subsurface.</title>
        <authorList>
            <person name="Probst A.J."/>
            <person name="Ladd B."/>
            <person name="Jarett J.K."/>
            <person name="Geller-Mcgrath D.E."/>
            <person name="Sieber C.M.K."/>
            <person name="Emerson J.B."/>
            <person name="Anantharaman K."/>
            <person name="Thomas B.C."/>
            <person name="Malmstrom R."/>
            <person name="Stieglmeier M."/>
            <person name="Klingl A."/>
            <person name="Woyke T."/>
            <person name="Ryan C.M."/>
            <person name="Banfield J.F."/>
        </authorList>
    </citation>
    <scope>NUCLEOTIDE SEQUENCE [LARGE SCALE GENOMIC DNA]</scope>
</reference>
<dbReference type="GO" id="GO:0046452">
    <property type="term" value="P:dihydrofolate metabolic process"/>
    <property type="evidence" value="ECO:0007669"/>
    <property type="project" value="TreeGrafter"/>
</dbReference>
<dbReference type="PRINTS" id="PR00070">
    <property type="entry name" value="DHFR"/>
</dbReference>
<accession>A0A2H0VDX3</accession>
<comment type="function">
    <text evidence="7">Key enzyme in folate metabolism. Catalyzes an essential reaction for de novo glycine and purine synthesis, and for DNA precursor synthesis.</text>
</comment>
<dbReference type="InterPro" id="IPR001796">
    <property type="entry name" value="DHFR_dom"/>
</dbReference>
<dbReference type="GO" id="GO:0005829">
    <property type="term" value="C:cytosol"/>
    <property type="evidence" value="ECO:0007669"/>
    <property type="project" value="TreeGrafter"/>
</dbReference>
<dbReference type="InterPro" id="IPR012259">
    <property type="entry name" value="DHFR"/>
</dbReference>
<name>A0A2H0VDX3_9BACT</name>
<dbReference type="InterPro" id="IPR024072">
    <property type="entry name" value="DHFR-like_dom_sf"/>
</dbReference>
<comment type="similarity">
    <text evidence="2 7">Belongs to the dihydrofolate reductase family.</text>
</comment>
<dbReference type="PANTHER" id="PTHR48069:SF3">
    <property type="entry name" value="DIHYDROFOLATE REDUCTASE"/>
    <property type="match status" value="1"/>
</dbReference>
<dbReference type="GO" id="GO:0046654">
    <property type="term" value="P:tetrahydrofolate biosynthetic process"/>
    <property type="evidence" value="ECO:0007669"/>
    <property type="project" value="UniProtKB-UniPathway"/>
</dbReference>
<dbReference type="UniPathway" id="UPA00077">
    <property type="reaction ID" value="UER00158"/>
</dbReference>
<evidence type="ECO:0000256" key="1">
    <source>
        <dbReference type="ARBA" id="ARBA00004903"/>
    </source>
</evidence>
<dbReference type="Pfam" id="PF00186">
    <property type="entry name" value="DHFR_1"/>
    <property type="match status" value="1"/>
</dbReference>
<dbReference type="GO" id="GO:0006730">
    <property type="term" value="P:one-carbon metabolic process"/>
    <property type="evidence" value="ECO:0007669"/>
    <property type="project" value="UniProtKB-KW"/>
</dbReference>
<evidence type="ECO:0000313" key="9">
    <source>
        <dbReference type="EMBL" id="PIR97281.1"/>
    </source>
</evidence>
<organism evidence="9 10">
    <name type="scientific">Candidatus Doudnabacteria bacterium CG10_big_fil_rev_8_21_14_0_10_41_10</name>
    <dbReference type="NCBI Taxonomy" id="1974551"/>
    <lineage>
        <taxon>Bacteria</taxon>
        <taxon>Candidatus Doudnaibacteriota</taxon>
    </lineage>
</organism>
<dbReference type="PIRSF" id="PIRSF000194">
    <property type="entry name" value="DHFR"/>
    <property type="match status" value="1"/>
</dbReference>
<dbReference type="Proteomes" id="UP000230557">
    <property type="component" value="Unassembled WGS sequence"/>
</dbReference>
<keyword evidence="9" id="KW-0808">Transferase</keyword>
<proteinExistence type="inferred from homology"/>
<dbReference type="EC" id="1.5.1.3" evidence="3 7"/>
<comment type="catalytic activity">
    <reaction evidence="7">
        <text>(6S)-5,6,7,8-tetrahydrofolate + NADP(+) = 7,8-dihydrofolate + NADPH + H(+)</text>
        <dbReference type="Rhea" id="RHEA:15009"/>
        <dbReference type="ChEBI" id="CHEBI:15378"/>
        <dbReference type="ChEBI" id="CHEBI:57451"/>
        <dbReference type="ChEBI" id="CHEBI:57453"/>
        <dbReference type="ChEBI" id="CHEBI:57783"/>
        <dbReference type="ChEBI" id="CHEBI:58349"/>
        <dbReference type="EC" id="1.5.1.3"/>
    </reaction>
</comment>
<evidence type="ECO:0000259" key="8">
    <source>
        <dbReference type="PROSITE" id="PS51330"/>
    </source>
</evidence>
<evidence type="ECO:0000256" key="6">
    <source>
        <dbReference type="ARBA" id="ARBA00023002"/>
    </source>
</evidence>
<keyword evidence="9" id="KW-0418">Kinase</keyword>
<comment type="caution">
    <text evidence="9">The sequence shown here is derived from an EMBL/GenBank/DDBJ whole genome shotgun (WGS) entry which is preliminary data.</text>
</comment>
<protein>
    <recommendedName>
        <fullName evidence="3 7">Dihydrofolate reductase</fullName>
        <ecNumber evidence="3 7">1.5.1.3</ecNumber>
    </recommendedName>
</protein>
<evidence type="ECO:0000313" key="10">
    <source>
        <dbReference type="Proteomes" id="UP000230557"/>
    </source>
</evidence>
<dbReference type="GO" id="GO:0046655">
    <property type="term" value="P:folic acid metabolic process"/>
    <property type="evidence" value="ECO:0007669"/>
    <property type="project" value="TreeGrafter"/>
</dbReference>
<feature type="domain" description="DHFR" evidence="8">
    <location>
        <begin position="21"/>
        <end position="178"/>
    </location>
</feature>
<evidence type="ECO:0000256" key="7">
    <source>
        <dbReference type="PIRNR" id="PIRNR000194"/>
    </source>
</evidence>
<gene>
    <name evidence="9" type="ORF">COT91_02175</name>
</gene>
<dbReference type="GO" id="GO:0016301">
    <property type="term" value="F:kinase activity"/>
    <property type="evidence" value="ECO:0007669"/>
    <property type="project" value="UniProtKB-KW"/>
</dbReference>
<dbReference type="GO" id="GO:0050661">
    <property type="term" value="F:NADP binding"/>
    <property type="evidence" value="ECO:0007669"/>
    <property type="project" value="InterPro"/>
</dbReference>
<dbReference type="Gene3D" id="3.40.430.10">
    <property type="entry name" value="Dihydrofolate Reductase, subunit A"/>
    <property type="match status" value="1"/>
</dbReference>
<evidence type="ECO:0000256" key="3">
    <source>
        <dbReference type="ARBA" id="ARBA00012856"/>
    </source>
</evidence>
<dbReference type="GO" id="GO:0004146">
    <property type="term" value="F:dihydrofolate reductase activity"/>
    <property type="evidence" value="ECO:0007669"/>
    <property type="project" value="UniProtKB-EC"/>
</dbReference>
<keyword evidence="5 7" id="KW-0521">NADP</keyword>
<dbReference type="PANTHER" id="PTHR48069">
    <property type="entry name" value="DIHYDROFOLATE REDUCTASE"/>
    <property type="match status" value="1"/>
</dbReference>
<dbReference type="AlphaFoldDB" id="A0A2H0VDX3"/>
<evidence type="ECO:0000256" key="4">
    <source>
        <dbReference type="ARBA" id="ARBA00022563"/>
    </source>
</evidence>
<sequence length="179" mass="20486">MEVYRVTEHVKSMINKMNKPRISEIAAISKNRALGKNNDLLFRIPDDLKRFKTITKGHPIIMGSKTFESLGSKPLHGRLNIVLSIEKNFKAPGAKLVFTPKDAIDVATATDTHEIFIVGGGQVYKLFLPQADRLYLTVVDKEVDADVYFPDYSEFKKVIYEEGREYEGLKYKFINLERE</sequence>
<keyword evidence="6 7" id="KW-0560">Oxidoreductase</keyword>